<feature type="non-terminal residue" evidence="1">
    <location>
        <position position="1"/>
    </location>
</feature>
<organism evidence="1">
    <name type="scientific">termite gut metagenome</name>
    <dbReference type="NCBI Taxonomy" id="433724"/>
    <lineage>
        <taxon>unclassified sequences</taxon>
        <taxon>metagenomes</taxon>
        <taxon>organismal metagenomes</taxon>
    </lineage>
</organism>
<sequence>YPKQGIINPPDITPEKQNTYKYQDETRKKDMILHNSIYFNDYANKGIVYREFMQGENAELSA</sequence>
<name>A0A5J4QHR1_9ZZZZ</name>
<evidence type="ECO:0000313" key="1">
    <source>
        <dbReference type="EMBL" id="KAA6320143.1"/>
    </source>
</evidence>
<reference evidence="1" key="1">
    <citation type="submission" date="2019-03" db="EMBL/GenBank/DDBJ databases">
        <title>Single cell metagenomics reveals metabolic interactions within the superorganism composed of flagellate Streblomastix strix and complex community of Bacteroidetes bacteria on its surface.</title>
        <authorList>
            <person name="Treitli S.C."/>
            <person name="Kolisko M."/>
            <person name="Husnik F."/>
            <person name="Keeling P."/>
            <person name="Hampl V."/>
        </authorList>
    </citation>
    <scope>NUCLEOTIDE SEQUENCE</scope>
    <source>
        <strain evidence="1">STM</strain>
    </source>
</reference>
<comment type="caution">
    <text evidence="1">The sequence shown here is derived from an EMBL/GenBank/DDBJ whole genome shotgun (WGS) entry which is preliminary data.</text>
</comment>
<dbReference type="EMBL" id="SNRY01003674">
    <property type="protein sequence ID" value="KAA6320143.1"/>
    <property type="molecule type" value="Genomic_DNA"/>
</dbReference>
<protein>
    <submittedName>
        <fullName evidence="1">Uncharacterized protein</fullName>
    </submittedName>
</protein>
<proteinExistence type="predicted"/>
<accession>A0A5J4QHR1</accession>
<gene>
    <name evidence="1" type="ORF">EZS27_030044</name>
</gene>
<dbReference type="AlphaFoldDB" id="A0A5J4QHR1"/>